<gene>
    <name evidence="2" type="ORF">HG543_53110</name>
</gene>
<dbReference type="AlphaFoldDB" id="A0A848M108"/>
<accession>A0A848M108</accession>
<organism evidence="2 3">
    <name type="scientific">Pyxidicoccus fallax</name>
    <dbReference type="NCBI Taxonomy" id="394095"/>
    <lineage>
        <taxon>Bacteria</taxon>
        <taxon>Pseudomonadati</taxon>
        <taxon>Myxococcota</taxon>
        <taxon>Myxococcia</taxon>
        <taxon>Myxococcales</taxon>
        <taxon>Cystobacterineae</taxon>
        <taxon>Myxococcaceae</taxon>
        <taxon>Pyxidicoccus</taxon>
    </lineage>
</organism>
<dbReference type="Proteomes" id="UP000518300">
    <property type="component" value="Unassembled WGS sequence"/>
</dbReference>
<keyword evidence="3" id="KW-1185">Reference proteome</keyword>
<dbReference type="RefSeq" id="WP_169352599.1">
    <property type="nucleotide sequence ID" value="NZ_JABBJJ010000653.1"/>
</dbReference>
<comment type="caution">
    <text evidence="2">The sequence shown here is derived from an EMBL/GenBank/DDBJ whole genome shotgun (WGS) entry which is preliminary data.</text>
</comment>
<dbReference type="EMBL" id="JABBJJ010000653">
    <property type="protein sequence ID" value="NMO23541.1"/>
    <property type="molecule type" value="Genomic_DNA"/>
</dbReference>
<feature type="region of interest" description="Disordered" evidence="1">
    <location>
        <begin position="115"/>
        <end position="134"/>
    </location>
</feature>
<protein>
    <submittedName>
        <fullName evidence="2">Uncharacterized protein</fullName>
    </submittedName>
</protein>
<proteinExistence type="predicted"/>
<reference evidence="2 3" key="1">
    <citation type="submission" date="2020-04" db="EMBL/GenBank/DDBJ databases">
        <title>Draft genome of Pyxidicoccus fallax type strain.</title>
        <authorList>
            <person name="Whitworth D.E."/>
        </authorList>
    </citation>
    <scope>NUCLEOTIDE SEQUENCE [LARGE SCALE GENOMIC DNA]</scope>
    <source>
        <strain evidence="2 3">DSM 14698</strain>
    </source>
</reference>
<evidence type="ECO:0000313" key="3">
    <source>
        <dbReference type="Proteomes" id="UP000518300"/>
    </source>
</evidence>
<evidence type="ECO:0000313" key="2">
    <source>
        <dbReference type="EMBL" id="NMO23541.1"/>
    </source>
</evidence>
<sequence>MLRISKVQLDAFLLHDPKEFAEFMVQHLQEESPGLIDRIEPDLLREMIINGLERGRSHGLQSAEVLASFVSVMFHIAPNFDEHPDIRKALRDTRVPEPERMNRLFDSVPEKAWDEAEKQYDPDAWFPELREQQD</sequence>
<name>A0A848M108_9BACT</name>
<evidence type="ECO:0000256" key="1">
    <source>
        <dbReference type="SAM" id="MobiDB-lite"/>
    </source>
</evidence>